<name>A0A843B8G6_9BURK</name>
<dbReference type="EMBL" id="JABBCQ020000014">
    <property type="protein sequence ID" value="MBI1625915.1"/>
    <property type="molecule type" value="Genomic_DNA"/>
</dbReference>
<protein>
    <submittedName>
        <fullName evidence="1">Uncharacterized protein</fullName>
    </submittedName>
</protein>
<evidence type="ECO:0000313" key="2">
    <source>
        <dbReference type="Proteomes" id="UP000530032"/>
    </source>
</evidence>
<accession>A0A843B8G6</accession>
<keyword evidence="2" id="KW-1185">Reference proteome</keyword>
<dbReference type="RefSeq" id="WP_198461097.1">
    <property type="nucleotide sequence ID" value="NZ_JABBCQ020000014.1"/>
</dbReference>
<proteinExistence type="predicted"/>
<dbReference type="AlphaFoldDB" id="A0A843B8G6"/>
<organism evidence="1 2">
    <name type="scientific">Comamonas suwonensis</name>
    <dbReference type="NCBI Taxonomy" id="2606214"/>
    <lineage>
        <taxon>Bacteria</taxon>
        <taxon>Pseudomonadati</taxon>
        <taxon>Pseudomonadota</taxon>
        <taxon>Betaproteobacteria</taxon>
        <taxon>Burkholderiales</taxon>
        <taxon>Comamonadaceae</taxon>
        <taxon>Comamonas</taxon>
    </lineage>
</organism>
<sequence>MTPSEIFFKLKSLPASTPITAEHIIAILGSLQAPQTVSATAGAYSTWDNDKLIDTDTLSEWIGEIPSRLKKWRVDGVGPKFISKAKHVAYRVGDVRDWIASRTVQSTTQADSLSFVSAFDGCFVEPTIYHDDQQPYSLFDSIEIFSGNQETGITGFEVFTTIDPTVIAYLKGDYATLDKVADLNAAASWFTNGTAQHGTLAHVIARHTAVDLPEWLPTLLDRGLNFSATDSNGRTALDGADDHLKNYLTKRDMMLRFAEKFPPKASTS</sequence>
<reference evidence="1" key="1">
    <citation type="submission" date="2020-12" db="EMBL/GenBank/DDBJ databases">
        <title>Comamonas sp. nov., isolated from stream water.</title>
        <authorList>
            <person name="Park K.-H."/>
        </authorList>
    </citation>
    <scope>NUCLEOTIDE SEQUENCE</scope>
    <source>
        <strain evidence="1">EJ-4</strain>
    </source>
</reference>
<evidence type="ECO:0000313" key="1">
    <source>
        <dbReference type="EMBL" id="MBI1625915.1"/>
    </source>
</evidence>
<comment type="caution">
    <text evidence="1">The sequence shown here is derived from an EMBL/GenBank/DDBJ whole genome shotgun (WGS) entry which is preliminary data.</text>
</comment>
<dbReference type="Proteomes" id="UP000530032">
    <property type="component" value="Unassembled WGS sequence"/>
</dbReference>
<gene>
    <name evidence="1" type="ORF">HF327_015565</name>
</gene>